<dbReference type="Proteomes" id="UP000678393">
    <property type="component" value="Unassembled WGS sequence"/>
</dbReference>
<dbReference type="AlphaFoldDB" id="A0A8S3ZAW3"/>
<dbReference type="GO" id="GO:0008061">
    <property type="term" value="F:chitin binding"/>
    <property type="evidence" value="ECO:0007669"/>
    <property type="project" value="InterPro"/>
</dbReference>
<accession>A0A8S3ZAW3</accession>
<feature type="region of interest" description="Disordered" evidence="1">
    <location>
        <begin position="143"/>
        <end position="203"/>
    </location>
</feature>
<reference evidence="4" key="1">
    <citation type="submission" date="2021-04" db="EMBL/GenBank/DDBJ databases">
        <authorList>
            <consortium name="Molecular Ecology Group"/>
        </authorList>
    </citation>
    <scope>NUCLEOTIDE SEQUENCE</scope>
</reference>
<feature type="domain" description="Chitin-binding type-2" evidence="3">
    <location>
        <begin position="84"/>
        <end position="144"/>
    </location>
</feature>
<dbReference type="GO" id="GO:0005576">
    <property type="term" value="C:extracellular region"/>
    <property type="evidence" value="ECO:0007669"/>
    <property type="project" value="InterPro"/>
</dbReference>
<evidence type="ECO:0000259" key="3">
    <source>
        <dbReference type="PROSITE" id="PS50940"/>
    </source>
</evidence>
<name>A0A8S3ZAW3_9EUPU</name>
<keyword evidence="2" id="KW-0732">Signal</keyword>
<protein>
    <recommendedName>
        <fullName evidence="3">Chitin-binding type-2 domain-containing protein</fullName>
    </recommendedName>
</protein>
<feature type="signal peptide" evidence="2">
    <location>
        <begin position="1"/>
        <end position="19"/>
    </location>
</feature>
<feature type="chain" id="PRO_5035817097" description="Chitin-binding type-2 domain-containing protein" evidence="2">
    <location>
        <begin position="20"/>
        <end position="203"/>
    </location>
</feature>
<comment type="caution">
    <text evidence="4">The sequence shown here is derived from an EMBL/GenBank/DDBJ whole genome shotgun (WGS) entry which is preliminary data.</text>
</comment>
<dbReference type="Gene3D" id="2.170.140.10">
    <property type="entry name" value="Chitin binding domain"/>
    <property type="match status" value="1"/>
</dbReference>
<dbReference type="Pfam" id="PF01607">
    <property type="entry name" value="CBM_14"/>
    <property type="match status" value="2"/>
</dbReference>
<keyword evidence="5" id="KW-1185">Reference proteome</keyword>
<evidence type="ECO:0000313" key="5">
    <source>
        <dbReference type="Proteomes" id="UP000678393"/>
    </source>
</evidence>
<organism evidence="4 5">
    <name type="scientific">Candidula unifasciata</name>
    <dbReference type="NCBI Taxonomy" id="100452"/>
    <lineage>
        <taxon>Eukaryota</taxon>
        <taxon>Metazoa</taxon>
        <taxon>Spiralia</taxon>
        <taxon>Lophotrochozoa</taxon>
        <taxon>Mollusca</taxon>
        <taxon>Gastropoda</taxon>
        <taxon>Heterobranchia</taxon>
        <taxon>Euthyneura</taxon>
        <taxon>Panpulmonata</taxon>
        <taxon>Eupulmonata</taxon>
        <taxon>Stylommatophora</taxon>
        <taxon>Helicina</taxon>
        <taxon>Helicoidea</taxon>
        <taxon>Geomitridae</taxon>
        <taxon>Candidula</taxon>
    </lineage>
</organism>
<feature type="domain" description="Chitin-binding type-2" evidence="3">
    <location>
        <begin position="26"/>
        <end position="83"/>
    </location>
</feature>
<dbReference type="EMBL" id="CAJHNH020001915">
    <property type="protein sequence ID" value="CAG5124950.1"/>
    <property type="molecule type" value="Genomic_DNA"/>
</dbReference>
<evidence type="ECO:0000256" key="1">
    <source>
        <dbReference type="SAM" id="MobiDB-lite"/>
    </source>
</evidence>
<evidence type="ECO:0000313" key="4">
    <source>
        <dbReference type="EMBL" id="CAG5124950.1"/>
    </source>
</evidence>
<dbReference type="SUPFAM" id="SSF57625">
    <property type="entry name" value="Invertebrate chitin-binding proteins"/>
    <property type="match status" value="2"/>
</dbReference>
<dbReference type="SMART" id="SM00494">
    <property type="entry name" value="ChtBD2"/>
    <property type="match status" value="2"/>
</dbReference>
<evidence type="ECO:0000256" key="2">
    <source>
        <dbReference type="SAM" id="SignalP"/>
    </source>
</evidence>
<dbReference type="InterPro" id="IPR036508">
    <property type="entry name" value="Chitin-bd_dom_sf"/>
</dbReference>
<proteinExistence type="predicted"/>
<dbReference type="OrthoDB" id="6020543at2759"/>
<sequence>MTQLYLSFVCLLALDSAFGAATPAPDVRCKSADMFGIIEVGCWGYRKCVNGVYIEHICPDKQVLDKETEQCHVRGTGHTECDKNSDCTGLPDAMYSDLFDNCRSYYRCYGGINIGQFYCSGSLVFNEPVQTCDYASNVPSPCGTKRPETTTAPPTPAAPPTTAAPLITSAQPTTAAPPITSARPTTLAPPITSARPPAPLTTV</sequence>
<dbReference type="InterPro" id="IPR002557">
    <property type="entry name" value="Chitin-bd_dom"/>
</dbReference>
<gene>
    <name evidence="4" type="ORF">CUNI_LOCUS10508</name>
</gene>
<dbReference type="PROSITE" id="PS50940">
    <property type="entry name" value="CHIT_BIND_II"/>
    <property type="match status" value="2"/>
</dbReference>